<dbReference type="GO" id="GO:0004622">
    <property type="term" value="F:phosphatidylcholine lysophospholipase activity"/>
    <property type="evidence" value="ECO:0007669"/>
    <property type="project" value="TreeGrafter"/>
</dbReference>
<keyword evidence="2" id="KW-0732">Signal</keyword>
<protein>
    <submittedName>
        <fullName evidence="4">G-D-S-L family lipolytic protein</fullName>
    </submittedName>
</protein>
<dbReference type="CDD" id="cd00229">
    <property type="entry name" value="SGNH_hydrolase"/>
    <property type="match status" value="1"/>
</dbReference>
<gene>
    <name evidence="4" type="ORF">FC95_GL001238</name>
</gene>
<reference evidence="4 5" key="1">
    <citation type="journal article" date="2015" name="Genome Announc.">
        <title>Expanding the biotechnology potential of lactobacilli through comparative genomics of 213 strains and associated genera.</title>
        <authorList>
            <person name="Sun Z."/>
            <person name="Harris H.M."/>
            <person name="McCann A."/>
            <person name="Guo C."/>
            <person name="Argimon S."/>
            <person name="Zhang W."/>
            <person name="Yang X."/>
            <person name="Jeffery I.B."/>
            <person name="Cooney J.C."/>
            <person name="Kagawa T.F."/>
            <person name="Liu W."/>
            <person name="Song Y."/>
            <person name="Salvetti E."/>
            <person name="Wrobel A."/>
            <person name="Rasinkangas P."/>
            <person name="Parkhill J."/>
            <person name="Rea M.C."/>
            <person name="O'Sullivan O."/>
            <person name="Ritari J."/>
            <person name="Douillard F.P."/>
            <person name="Paul Ross R."/>
            <person name="Yang R."/>
            <person name="Briner A.E."/>
            <person name="Felis G.E."/>
            <person name="de Vos W.M."/>
            <person name="Barrangou R."/>
            <person name="Klaenhammer T.R."/>
            <person name="Caufield P.W."/>
            <person name="Cui Y."/>
            <person name="Zhang H."/>
            <person name="O'Toole P.W."/>
        </authorList>
    </citation>
    <scope>NUCLEOTIDE SEQUENCE [LARGE SCALE GENOMIC DNA]</scope>
    <source>
        <strain evidence="4 5">DSM 20587</strain>
    </source>
</reference>
<feature type="compositionally biased region" description="Low complexity" evidence="1">
    <location>
        <begin position="396"/>
        <end position="413"/>
    </location>
</feature>
<dbReference type="Gene3D" id="3.40.50.1110">
    <property type="entry name" value="SGNH hydrolase"/>
    <property type="match status" value="1"/>
</dbReference>
<dbReference type="EMBL" id="AYYV01000037">
    <property type="protein sequence ID" value="KRM52457.1"/>
    <property type="molecule type" value="Genomic_DNA"/>
</dbReference>
<dbReference type="Proteomes" id="UP000051164">
    <property type="component" value="Unassembled WGS sequence"/>
</dbReference>
<dbReference type="PANTHER" id="PTHR30383:SF5">
    <property type="entry name" value="SGNH HYDROLASE-TYPE ESTERASE DOMAIN-CONTAINING PROTEIN"/>
    <property type="match status" value="1"/>
</dbReference>
<dbReference type="Pfam" id="PF13472">
    <property type="entry name" value="Lipase_GDSL_2"/>
    <property type="match status" value="1"/>
</dbReference>
<name>A0A8E1V0Y4_LENKE</name>
<dbReference type="AlphaFoldDB" id="A0A8E1V0Y4"/>
<dbReference type="SUPFAM" id="SSF52266">
    <property type="entry name" value="SGNH hydrolase"/>
    <property type="match status" value="1"/>
</dbReference>
<comment type="caution">
    <text evidence="4">The sequence shown here is derived from an EMBL/GenBank/DDBJ whole genome shotgun (WGS) entry which is preliminary data.</text>
</comment>
<dbReference type="InterPro" id="IPR036514">
    <property type="entry name" value="SGNH_hydro_sf"/>
</dbReference>
<dbReference type="InterPro" id="IPR051532">
    <property type="entry name" value="Ester_Hydrolysis_Enzymes"/>
</dbReference>
<feature type="domain" description="SGNH hydrolase-type esterase" evidence="3">
    <location>
        <begin position="176"/>
        <end position="360"/>
    </location>
</feature>
<feature type="compositionally biased region" description="Low complexity" evidence="1">
    <location>
        <begin position="26"/>
        <end position="56"/>
    </location>
</feature>
<feature type="compositionally biased region" description="Basic residues" evidence="1">
    <location>
        <begin position="382"/>
        <end position="395"/>
    </location>
</feature>
<dbReference type="RefSeq" id="WP_056981961.1">
    <property type="nucleotide sequence ID" value="NZ_AYYV01000037.1"/>
</dbReference>
<evidence type="ECO:0000313" key="4">
    <source>
        <dbReference type="EMBL" id="KRM52457.1"/>
    </source>
</evidence>
<evidence type="ECO:0000256" key="2">
    <source>
        <dbReference type="SAM" id="SignalP"/>
    </source>
</evidence>
<accession>A0A8E1V0Y4</accession>
<feature type="chain" id="PRO_5034209657" evidence="2">
    <location>
        <begin position="27"/>
        <end position="413"/>
    </location>
</feature>
<dbReference type="GeneID" id="71566345"/>
<organism evidence="4 5">
    <name type="scientific">Lentilactobacillus kefiri DSM 20587 = JCM 5818</name>
    <dbReference type="NCBI Taxonomy" id="1423764"/>
    <lineage>
        <taxon>Bacteria</taxon>
        <taxon>Bacillati</taxon>
        <taxon>Bacillota</taxon>
        <taxon>Bacilli</taxon>
        <taxon>Lactobacillales</taxon>
        <taxon>Lactobacillaceae</taxon>
        <taxon>Lentilactobacillus</taxon>
    </lineage>
</organism>
<dbReference type="InterPro" id="IPR013830">
    <property type="entry name" value="SGNH_hydro"/>
</dbReference>
<dbReference type="PANTHER" id="PTHR30383">
    <property type="entry name" value="THIOESTERASE 1/PROTEASE 1/LYSOPHOSPHOLIPASE L1"/>
    <property type="match status" value="1"/>
</dbReference>
<feature type="signal peptide" evidence="2">
    <location>
        <begin position="1"/>
        <end position="26"/>
    </location>
</feature>
<sequence length="413" mass="44981">MNKRFYIATAISAALGIAAFMAPAGAASTEPTTPTPTSSSSSSSSSSASSTSSKTSTKSKKTEKVIPPASLVSSESYDQPLPYHMKSGYVYTTSGLNKTLGSAKDFAKITWYTYKKAVIDRSAQDKGSSVWYYVKSGSGKQSGWVWHGNLQDISEGTFNIAMKNSDYFKSKKIITMGDSITAGYDGYETLDSGYPTWLARYLGTTVDNAAYNGAFLADAGEMSTPGDLGTTVSDTNFAKYDVATIAYGTNDYGHSDATIDQIKNTLDSNIKKMKAENKNLIIYGFLPITRYDNNQNSDDVVGEGGYTMNDLRAAEAQVYQDNDVPFLNWNDIDPDLITDANHIDRFNDGRLHPAAKTYQLMARDIAKFMINNFPKDQIKKSTSTKKTTKSTKSKTKTTATKKTTTSTKSAGQY</sequence>
<feature type="region of interest" description="Disordered" evidence="1">
    <location>
        <begin position="379"/>
        <end position="413"/>
    </location>
</feature>
<proteinExistence type="predicted"/>
<evidence type="ECO:0000256" key="1">
    <source>
        <dbReference type="SAM" id="MobiDB-lite"/>
    </source>
</evidence>
<evidence type="ECO:0000259" key="3">
    <source>
        <dbReference type="Pfam" id="PF13472"/>
    </source>
</evidence>
<evidence type="ECO:0000313" key="5">
    <source>
        <dbReference type="Proteomes" id="UP000051164"/>
    </source>
</evidence>
<feature type="region of interest" description="Disordered" evidence="1">
    <location>
        <begin position="26"/>
        <end position="65"/>
    </location>
</feature>